<evidence type="ECO:0000313" key="11">
    <source>
        <dbReference type="EMBL" id="TCK66987.1"/>
    </source>
</evidence>
<dbReference type="HAMAP" id="MF_00020">
    <property type="entry name" value="Acetate_kinase"/>
    <property type="match status" value="1"/>
</dbReference>
<dbReference type="PROSITE" id="PS01075">
    <property type="entry name" value="ACETATE_KINASE_1"/>
    <property type="match status" value="1"/>
</dbReference>
<dbReference type="Pfam" id="PF00871">
    <property type="entry name" value="Acetate_kinase"/>
    <property type="match status" value="1"/>
</dbReference>
<dbReference type="Gene3D" id="3.30.420.40">
    <property type="match status" value="2"/>
</dbReference>
<comment type="caution">
    <text evidence="11">The sequence shown here is derived from an EMBL/GenBank/DDBJ whole genome shotgun (WGS) entry which is preliminary data.</text>
</comment>
<dbReference type="EC" id="2.7.2.1" evidence="9"/>
<dbReference type="PRINTS" id="PR00471">
    <property type="entry name" value="ACETATEKNASE"/>
</dbReference>
<evidence type="ECO:0000313" key="12">
    <source>
        <dbReference type="Proteomes" id="UP000295496"/>
    </source>
</evidence>
<keyword evidence="6 9" id="KW-0418">Kinase</keyword>
<dbReference type="PROSITE" id="PS01076">
    <property type="entry name" value="ACETATE_KINASE_2"/>
    <property type="match status" value="1"/>
</dbReference>
<dbReference type="CDD" id="cd24010">
    <property type="entry name" value="ASKHA_NBD_AcK_PK"/>
    <property type="match status" value="1"/>
</dbReference>
<dbReference type="EMBL" id="SMGJ01000009">
    <property type="protein sequence ID" value="TCK66987.1"/>
    <property type="molecule type" value="Genomic_DNA"/>
</dbReference>
<keyword evidence="5 9" id="KW-0547">Nucleotide-binding</keyword>
<dbReference type="InterPro" id="IPR023865">
    <property type="entry name" value="Aliphatic_acid_kinase_CS"/>
</dbReference>
<dbReference type="PANTHER" id="PTHR21060">
    <property type="entry name" value="ACETATE KINASE"/>
    <property type="match status" value="1"/>
</dbReference>
<dbReference type="RefSeq" id="WP_132302816.1">
    <property type="nucleotide sequence ID" value="NZ_CP170642.1"/>
</dbReference>
<comment type="similarity">
    <text evidence="1 9 10">Belongs to the acetokinase family.</text>
</comment>
<feature type="site" description="Transition state stabilizer" evidence="9">
    <location>
        <position position="181"/>
    </location>
</feature>
<dbReference type="UniPathway" id="UPA00340">
    <property type="reaction ID" value="UER00458"/>
</dbReference>
<feature type="binding site" evidence="9">
    <location>
        <begin position="284"/>
        <end position="286"/>
    </location>
    <ligand>
        <name>ATP</name>
        <dbReference type="ChEBI" id="CHEBI:30616"/>
    </ligand>
</feature>
<comment type="catalytic activity">
    <reaction evidence="9">
        <text>acetate + ATP = acetyl phosphate + ADP</text>
        <dbReference type="Rhea" id="RHEA:11352"/>
        <dbReference type="ChEBI" id="CHEBI:22191"/>
        <dbReference type="ChEBI" id="CHEBI:30089"/>
        <dbReference type="ChEBI" id="CHEBI:30616"/>
        <dbReference type="ChEBI" id="CHEBI:456216"/>
        <dbReference type="EC" id="2.7.2.1"/>
    </reaction>
</comment>
<keyword evidence="7 9" id="KW-0067">ATP-binding</keyword>
<feature type="site" description="Transition state stabilizer" evidence="9">
    <location>
        <position position="242"/>
    </location>
</feature>
<proteinExistence type="inferred from homology"/>
<reference evidence="11 12" key="1">
    <citation type="submission" date="2019-03" db="EMBL/GenBank/DDBJ databases">
        <title>Genomic Encyclopedia of Type Strains, Phase IV (KMG-IV): sequencing the most valuable type-strain genomes for metagenomic binning, comparative biology and taxonomic classification.</title>
        <authorList>
            <person name="Goeker M."/>
        </authorList>
    </citation>
    <scope>NUCLEOTIDE SEQUENCE [LARGE SCALE GENOMIC DNA]</scope>
    <source>
        <strain evidence="11 12">DSM 10053</strain>
    </source>
</reference>
<feature type="binding site" evidence="9">
    <location>
        <position position="386"/>
    </location>
    <ligand>
        <name>Mg(2+)</name>
        <dbReference type="ChEBI" id="CHEBI:18420"/>
    </ligand>
</feature>
<dbReference type="AlphaFoldDB" id="A0A4R1KR40"/>
<comment type="pathway">
    <text evidence="9">Metabolic intermediate biosynthesis; acetyl-CoA biosynthesis; acetyl-CoA from acetate: step 1/2.</text>
</comment>
<dbReference type="PANTHER" id="PTHR21060:SF21">
    <property type="entry name" value="ACETATE KINASE"/>
    <property type="match status" value="1"/>
</dbReference>
<keyword evidence="8 9" id="KW-0460">Magnesium</keyword>
<dbReference type="GO" id="GO:0005829">
    <property type="term" value="C:cytosol"/>
    <property type="evidence" value="ECO:0007669"/>
    <property type="project" value="TreeGrafter"/>
</dbReference>
<feature type="binding site" evidence="9">
    <location>
        <begin position="209"/>
        <end position="213"/>
    </location>
    <ligand>
        <name>ATP</name>
        <dbReference type="ChEBI" id="CHEBI:30616"/>
    </ligand>
</feature>
<evidence type="ECO:0000256" key="3">
    <source>
        <dbReference type="ARBA" id="ARBA00022679"/>
    </source>
</evidence>
<comment type="subcellular location">
    <subcellularLocation>
        <location evidence="9">Cytoplasm</location>
    </subcellularLocation>
</comment>
<dbReference type="GO" id="GO:0005524">
    <property type="term" value="F:ATP binding"/>
    <property type="evidence" value="ECO:0007669"/>
    <property type="project" value="UniProtKB-KW"/>
</dbReference>
<dbReference type="GO" id="GO:0000287">
    <property type="term" value="F:magnesium ion binding"/>
    <property type="evidence" value="ECO:0007669"/>
    <property type="project" value="UniProtKB-UniRule"/>
</dbReference>
<feature type="binding site" evidence="9">
    <location>
        <position position="90"/>
    </location>
    <ligand>
        <name>substrate</name>
    </ligand>
</feature>
<name>A0A4R1KR40_9PAST</name>
<evidence type="ECO:0000256" key="1">
    <source>
        <dbReference type="ARBA" id="ARBA00008748"/>
    </source>
</evidence>
<evidence type="ECO:0000256" key="8">
    <source>
        <dbReference type="ARBA" id="ARBA00022842"/>
    </source>
</evidence>
<dbReference type="InterPro" id="IPR043129">
    <property type="entry name" value="ATPase_NBD"/>
</dbReference>
<protein>
    <recommendedName>
        <fullName evidence="9">Acetate kinase</fullName>
        <ecNumber evidence="9">2.7.2.1</ecNumber>
    </recommendedName>
    <alternativeName>
        <fullName evidence="9">Acetokinase</fullName>
    </alternativeName>
</protein>
<dbReference type="PIRSF" id="PIRSF000722">
    <property type="entry name" value="Acetate_prop_kin"/>
    <property type="match status" value="1"/>
</dbReference>
<comment type="function">
    <text evidence="9">Catalyzes the formation of acetyl phosphate from acetate and ATP. Can also catalyze the reverse reaction.</text>
</comment>
<dbReference type="InterPro" id="IPR004372">
    <property type="entry name" value="Ac/propionate_kinase"/>
</dbReference>
<evidence type="ECO:0000256" key="4">
    <source>
        <dbReference type="ARBA" id="ARBA00022723"/>
    </source>
</evidence>
<evidence type="ECO:0000256" key="5">
    <source>
        <dbReference type="ARBA" id="ARBA00022741"/>
    </source>
</evidence>
<evidence type="ECO:0000256" key="9">
    <source>
        <dbReference type="HAMAP-Rule" id="MF_00020"/>
    </source>
</evidence>
<feature type="binding site" evidence="9">
    <location>
        <position position="17"/>
    </location>
    <ligand>
        <name>ATP</name>
        <dbReference type="ChEBI" id="CHEBI:30616"/>
    </ligand>
</feature>
<keyword evidence="4 9" id="KW-0479">Metal-binding</keyword>
<dbReference type="GO" id="GO:0008776">
    <property type="term" value="F:acetate kinase activity"/>
    <property type="evidence" value="ECO:0007669"/>
    <property type="project" value="UniProtKB-UniRule"/>
</dbReference>
<evidence type="ECO:0000256" key="7">
    <source>
        <dbReference type="ARBA" id="ARBA00022840"/>
    </source>
</evidence>
<dbReference type="SUPFAM" id="SSF53067">
    <property type="entry name" value="Actin-like ATPase domain"/>
    <property type="match status" value="2"/>
</dbReference>
<evidence type="ECO:0000256" key="6">
    <source>
        <dbReference type="ARBA" id="ARBA00022777"/>
    </source>
</evidence>
<evidence type="ECO:0000256" key="2">
    <source>
        <dbReference type="ARBA" id="ARBA00022490"/>
    </source>
</evidence>
<gene>
    <name evidence="9" type="primary">ackA</name>
    <name evidence="11" type="ORF">EV692_2261</name>
</gene>
<accession>A0A4R1KR40</accession>
<dbReference type="GO" id="GO:0006083">
    <property type="term" value="P:acetate metabolic process"/>
    <property type="evidence" value="ECO:0007669"/>
    <property type="project" value="TreeGrafter"/>
</dbReference>
<dbReference type="GO" id="GO:0006085">
    <property type="term" value="P:acetyl-CoA biosynthetic process"/>
    <property type="evidence" value="ECO:0007669"/>
    <property type="project" value="UniProtKB-UniRule"/>
</dbReference>
<sequence>MPKNNILVLNSGSSSLKFSIINLDEKKEYLSGLAECLNTNESRIKWALGGVKYTENLPNANHETTIKFFTSHILANEMSLLSSIKAIGHRVAHGGEKYVEEVLINDEVIDEINKVSCFAPLHNPANLVGIKAAMKSFPDLKNKNVAVFDTSFHTTLPKSAYLYALPIELYQKYGIRRYGFHGISHYYVMQQASICLGKDPEQLNLITCHLGNGCSVTAIKNGLSVDTSMGFTPNEGLMMGTRTGDLDANILLYLQENLGLSPNEVSQMINKQSGILGLTQITNDFRYLAEHQSEEEIGVTLDIFVHKLAKYIGGYSTLLDGKLDAIVFTGGIGENSALLREKVLNKLSILGFEVDVEANNSMVGQKMGVITRDDAERKALVIPTNEELVIAQKTDQLINRYII</sequence>
<keyword evidence="2 9" id="KW-0963">Cytoplasm</keyword>
<comment type="subunit">
    <text evidence="9">Homodimer.</text>
</comment>
<feature type="binding site" evidence="9">
    <location>
        <begin position="331"/>
        <end position="335"/>
    </location>
    <ligand>
        <name>ATP</name>
        <dbReference type="ChEBI" id="CHEBI:30616"/>
    </ligand>
</feature>
<feature type="active site" description="Proton donor/acceptor" evidence="9">
    <location>
        <position position="149"/>
    </location>
</feature>
<keyword evidence="3 9" id="KW-0808">Transferase</keyword>
<feature type="binding site" evidence="9">
    <location>
        <position position="10"/>
    </location>
    <ligand>
        <name>Mg(2+)</name>
        <dbReference type="ChEBI" id="CHEBI:18420"/>
    </ligand>
</feature>
<organism evidence="11 12">
    <name type="scientific">Lonepinella koalarum</name>
    <dbReference type="NCBI Taxonomy" id="53417"/>
    <lineage>
        <taxon>Bacteria</taxon>
        <taxon>Pseudomonadati</taxon>
        <taxon>Pseudomonadota</taxon>
        <taxon>Gammaproteobacteria</taxon>
        <taxon>Pasteurellales</taxon>
        <taxon>Pasteurellaceae</taxon>
        <taxon>Lonepinella</taxon>
    </lineage>
</organism>
<dbReference type="InterPro" id="IPR000890">
    <property type="entry name" value="Aliphatic_acid_kin_short-chain"/>
</dbReference>
<comment type="cofactor">
    <cofactor evidence="9">
        <name>Mg(2+)</name>
        <dbReference type="ChEBI" id="CHEBI:18420"/>
    </cofactor>
    <cofactor evidence="9">
        <name>Mn(2+)</name>
        <dbReference type="ChEBI" id="CHEBI:29035"/>
    </cofactor>
    <text evidence="9">Mg(2+). Can also accept Mn(2+).</text>
</comment>
<dbReference type="NCBIfam" id="TIGR00016">
    <property type="entry name" value="ackA"/>
    <property type="match status" value="1"/>
</dbReference>
<keyword evidence="12" id="KW-1185">Reference proteome</keyword>
<evidence type="ECO:0000256" key="10">
    <source>
        <dbReference type="RuleBase" id="RU003835"/>
    </source>
</evidence>
<dbReference type="Proteomes" id="UP000295496">
    <property type="component" value="Unassembled WGS sequence"/>
</dbReference>